<keyword evidence="1" id="KW-1133">Transmembrane helix</keyword>
<gene>
    <name evidence="2" type="ORF">DJ52_08720</name>
</gene>
<proteinExistence type="predicted"/>
<dbReference type="InterPro" id="IPR032820">
    <property type="entry name" value="ATPase_put"/>
</dbReference>
<feature type="transmembrane region" description="Helical" evidence="1">
    <location>
        <begin position="12"/>
        <end position="32"/>
    </location>
</feature>
<evidence type="ECO:0000313" key="2">
    <source>
        <dbReference type="EMBL" id="PPS21782.1"/>
    </source>
</evidence>
<dbReference type="Pfam" id="PF09527">
    <property type="entry name" value="ATPase_gene1"/>
    <property type="match status" value="1"/>
</dbReference>
<dbReference type="Proteomes" id="UP000238924">
    <property type="component" value="Unassembled WGS sequence"/>
</dbReference>
<keyword evidence="1" id="KW-0812">Transmembrane</keyword>
<name>A0ABX5B6I1_9SPIR</name>
<dbReference type="EMBL" id="JJMJ01000137">
    <property type="protein sequence ID" value="PPS21782.1"/>
    <property type="molecule type" value="Genomic_DNA"/>
</dbReference>
<evidence type="ECO:0008006" key="4">
    <source>
        <dbReference type="Google" id="ProtNLM"/>
    </source>
</evidence>
<reference evidence="2 3" key="1">
    <citation type="submission" date="2014-04" db="EMBL/GenBank/DDBJ databases">
        <title>Whole genome sequence of 'Brachyspira hampsonii' D13-03603F2.</title>
        <authorList>
            <person name="Patterson A.H."/>
            <person name="Chaban B."/>
            <person name="Fernando C."/>
            <person name="Harding J.C."/>
            <person name="Hill J.E."/>
        </authorList>
    </citation>
    <scope>NUCLEOTIDE SEQUENCE [LARGE SCALE GENOMIC DNA]</scope>
    <source>
        <strain evidence="2 3">D13-03603F2</strain>
    </source>
</reference>
<keyword evidence="1" id="KW-0472">Membrane</keyword>
<organism evidence="2 3">
    <name type="scientific">Brachyspira murdochii</name>
    <dbReference type="NCBI Taxonomy" id="84378"/>
    <lineage>
        <taxon>Bacteria</taxon>
        <taxon>Pseudomonadati</taxon>
        <taxon>Spirochaetota</taxon>
        <taxon>Spirochaetia</taxon>
        <taxon>Brachyspirales</taxon>
        <taxon>Brachyspiraceae</taxon>
        <taxon>Brachyspira</taxon>
    </lineage>
</organism>
<evidence type="ECO:0000256" key="1">
    <source>
        <dbReference type="SAM" id="Phobius"/>
    </source>
</evidence>
<accession>A0ABX5B6I1</accession>
<feature type="transmembrane region" description="Helical" evidence="1">
    <location>
        <begin position="44"/>
        <end position="62"/>
    </location>
</feature>
<evidence type="ECO:0000313" key="3">
    <source>
        <dbReference type="Proteomes" id="UP000238924"/>
    </source>
</evidence>
<keyword evidence="3" id="KW-1185">Reference proteome</keyword>
<sequence>MKMENKNLKNAVRYAALGAEFGSMVLGLAFVGHYADKHFNSRPLFTIIGIFVGFVSGIYRLYQISKAFDKMNKNNKD</sequence>
<comment type="caution">
    <text evidence="2">The sequence shown here is derived from an EMBL/GenBank/DDBJ whole genome shotgun (WGS) entry which is preliminary data.</text>
</comment>
<protein>
    <recommendedName>
        <fullName evidence="4">ATP synthase protein I</fullName>
    </recommendedName>
</protein>